<dbReference type="Gene3D" id="3.40.250.10">
    <property type="entry name" value="Rhodanese-like domain"/>
    <property type="match status" value="2"/>
</dbReference>
<dbReference type="CDD" id="cd01449">
    <property type="entry name" value="TST_Repeat_2"/>
    <property type="match status" value="1"/>
</dbReference>
<dbReference type="Pfam" id="PF00581">
    <property type="entry name" value="Rhodanese"/>
    <property type="match status" value="2"/>
</dbReference>
<name>A0A381XHD6_9ZZZZ</name>
<reference evidence="4" key="1">
    <citation type="submission" date="2018-05" db="EMBL/GenBank/DDBJ databases">
        <authorList>
            <person name="Lanie J.A."/>
            <person name="Ng W.-L."/>
            <person name="Kazmierczak K.M."/>
            <person name="Andrzejewski T.M."/>
            <person name="Davidsen T.M."/>
            <person name="Wayne K.J."/>
            <person name="Tettelin H."/>
            <person name="Glass J.I."/>
            <person name="Rusch D."/>
            <person name="Podicherti R."/>
            <person name="Tsui H.-C.T."/>
            <person name="Winkler M.E."/>
        </authorList>
    </citation>
    <scope>NUCLEOTIDE SEQUENCE</scope>
</reference>
<dbReference type="InterPro" id="IPR045078">
    <property type="entry name" value="TST/MPST-like"/>
</dbReference>
<accession>A0A381XHD6</accession>
<dbReference type="InterPro" id="IPR036873">
    <property type="entry name" value="Rhodanese-like_dom_sf"/>
</dbReference>
<dbReference type="GO" id="GO:0004792">
    <property type="term" value="F:thiosulfate-cyanide sulfurtransferase activity"/>
    <property type="evidence" value="ECO:0007669"/>
    <property type="project" value="TreeGrafter"/>
</dbReference>
<dbReference type="EMBL" id="UINC01015193">
    <property type="protein sequence ID" value="SVA64156.1"/>
    <property type="molecule type" value="Genomic_DNA"/>
</dbReference>
<dbReference type="PANTHER" id="PTHR11364">
    <property type="entry name" value="THIOSULFATE SULFERTANSFERASE"/>
    <property type="match status" value="1"/>
</dbReference>
<sequence length="278" mass="30331">MLISAQSLMEIHGEENTRILDCRYVLSDPAAGIASYRRGHIPGSIHLDLGENLSSPIRAGTGRHPLPAVDLFQEAVGKWGVADNSAVIAYDDGPGAMAARCWWLLRWFGHQSVYVLDGGLDAWINEGGVLADGTEAYPMAEFTGRPQQNHWTDADSLMRAVDDPGQLIIDARENKRFLGLEEPIDRIAGHIPSAINRPFKCNLSGGRFKSAKILRQEFIDLIGNTSPNQVVHSCGSGVTACHNLLAMEVAGLYGSRLYAGSWSEWITDPTRPVIRAAE</sequence>
<gene>
    <name evidence="4" type="ORF">METZ01_LOCUS117010</name>
</gene>
<dbReference type="SUPFAM" id="SSF52821">
    <property type="entry name" value="Rhodanese/Cell cycle control phosphatase"/>
    <property type="match status" value="2"/>
</dbReference>
<proteinExistence type="predicted"/>
<dbReference type="PANTHER" id="PTHR11364:SF27">
    <property type="entry name" value="SULFURTRANSFERASE"/>
    <property type="match status" value="1"/>
</dbReference>
<keyword evidence="1" id="KW-0808">Transferase</keyword>
<evidence type="ECO:0000259" key="3">
    <source>
        <dbReference type="PROSITE" id="PS50206"/>
    </source>
</evidence>
<dbReference type="CDD" id="cd01448">
    <property type="entry name" value="TST_Repeat_1"/>
    <property type="match status" value="1"/>
</dbReference>
<feature type="domain" description="Rhodanese" evidence="3">
    <location>
        <begin position="13"/>
        <end position="132"/>
    </location>
</feature>
<keyword evidence="2" id="KW-0677">Repeat</keyword>
<evidence type="ECO:0000256" key="2">
    <source>
        <dbReference type="ARBA" id="ARBA00022737"/>
    </source>
</evidence>
<dbReference type="SMART" id="SM00450">
    <property type="entry name" value="RHOD"/>
    <property type="match status" value="2"/>
</dbReference>
<evidence type="ECO:0000313" key="4">
    <source>
        <dbReference type="EMBL" id="SVA64156.1"/>
    </source>
</evidence>
<feature type="domain" description="Rhodanese" evidence="3">
    <location>
        <begin position="162"/>
        <end position="274"/>
    </location>
</feature>
<dbReference type="InterPro" id="IPR001763">
    <property type="entry name" value="Rhodanese-like_dom"/>
</dbReference>
<dbReference type="PROSITE" id="PS50206">
    <property type="entry name" value="RHODANESE_3"/>
    <property type="match status" value="2"/>
</dbReference>
<organism evidence="4">
    <name type="scientific">marine metagenome</name>
    <dbReference type="NCBI Taxonomy" id="408172"/>
    <lineage>
        <taxon>unclassified sequences</taxon>
        <taxon>metagenomes</taxon>
        <taxon>ecological metagenomes</taxon>
    </lineage>
</organism>
<protein>
    <recommendedName>
        <fullName evidence="3">Rhodanese domain-containing protein</fullName>
    </recommendedName>
</protein>
<evidence type="ECO:0000256" key="1">
    <source>
        <dbReference type="ARBA" id="ARBA00022679"/>
    </source>
</evidence>
<dbReference type="AlphaFoldDB" id="A0A381XHD6"/>